<comment type="caution">
    <text evidence="2">The sequence shown here is derived from an EMBL/GenBank/DDBJ whole genome shotgun (WGS) entry which is preliminary data.</text>
</comment>
<dbReference type="EMBL" id="NEXB01000061">
    <property type="protein sequence ID" value="PSN87484.1"/>
    <property type="molecule type" value="Genomic_DNA"/>
</dbReference>
<name>A0A2R6AM71_9ARCH</name>
<organism evidence="2 3">
    <name type="scientific">Candidatus Marsarchaeota G1 archaeon OSP_C</name>
    <dbReference type="NCBI Taxonomy" id="1978154"/>
    <lineage>
        <taxon>Archaea</taxon>
        <taxon>Candidatus Marsarchaeota</taxon>
        <taxon>Candidatus Marsarchaeota group 1</taxon>
    </lineage>
</organism>
<dbReference type="InterPro" id="IPR002559">
    <property type="entry name" value="Transposase_11"/>
</dbReference>
<feature type="domain" description="Transposase IS4-like" evidence="1">
    <location>
        <begin position="8"/>
        <end position="54"/>
    </location>
</feature>
<gene>
    <name evidence="2" type="ORF">B9Q00_08745</name>
</gene>
<evidence type="ECO:0000313" key="2">
    <source>
        <dbReference type="EMBL" id="PSN87484.1"/>
    </source>
</evidence>
<sequence>MKLGYKKWAKKVKYGLRWAIEGIFSSIKRKFGEDLRARSLIGLLAEAMQKVWAYDVMVSYAKNAMLMA</sequence>
<dbReference type="Proteomes" id="UP000241473">
    <property type="component" value="Unassembled WGS sequence"/>
</dbReference>
<reference evidence="2 3" key="1">
    <citation type="submission" date="2017-04" db="EMBL/GenBank/DDBJ databases">
        <title>Novel microbial lineages endemic to geothermal iron-oxide mats fill important gaps in the evolutionary history of Archaea.</title>
        <authorList>
            <person name="Jay Z.J."/>
            <person name="Beam J.P."/>
            <person name="Dlakic M."/>
            <person name="Rusch D.B."/>
            <person name="Kozubal M.A."/>
            <person name="Inskeep W.P."/>
        </authorList>
    </citation>
    <scope>NUCLEOTIDE SEQUENCE [LARGE SCALE GENOMIC DNA]</scope>
    <source>
        <strain evidence="2">OSP_C</strain>
    </source>
</reference>
<evidence type="ECO:0000259" key="1">
    <source>
        <dbReference type="Pfam" id="PF01609"/>
    </source>
</evidence>
<proteinExistence type="predicted"/>
<dbReference type="GO" id="GO:0004803">
    <property type="term" value="F:transposase activity"/>
    <property type="evidence" value="ECO:0007669"/>
    <property type="project" value="InterPro"/>
</dbReference>
<evidence type="ECO:0000313" key="3">
    <source>
        <dbReference type="Proteomes" id="UP000241473"/>
    </source>
</evidence>
<dbReference type="AlphaFoldDB" id="A0A2R6AM71"/>
<protein>
    <recommendedName>
        <fullName evidence="1">Transposase IS4-like domain-containing protein</fullName>
    </recommendedName>
</protein>
<dbReference type="GO" id="GO:0003677">
    <property type="term" value="F:DNA binding"/>
    <property type="evidence" value="ECO:0007669"/>
    <property type="project" value="InterPro"/>
</dbReference>
<accession>A0A2R6AM71</accession>
<dbReference type="Pfam" id="PF01609">
    <property type="entry name" value="DDE_Tnp_1"/>
    <property type="match status" value="1"/>
</dbReference>
<dbReference type="GO" id="GO:0006313">
    <property type="term" value="P:DNA transposition"/>
    <property type="evidence" value="ECO:0007669"/>
    <property type="project" value="InterPro"/>
</dbReference>